<dbReference type="GO" id="GO:0000287">
    <property type="term" value="F:magnesium ion binding"/>
    <property type="evidence" value="ECO:0007669"/>
    <property type="project" value="InterPro"/>
</dbReference>
<dbReference type="GO" id="GO:0006412">
    <property type="term" value="P:translation"/>
    <property type="evidence" value="ECO:0007669"/>
    <property type="project" value="InterPro"/>
</dbReference>
<proteinExistence type="inferred from homology"/>
<evidence type="ECO:0000256" key="3">
    <source>
        <dbReference type="ARBA" id="ARBA00022741"/>
    </source>
</evidence>
<dbReference type="GO" id="GO:0005840">
    <property type="term" value="C:ribosome"/>
    <property type="evidence" value="ECO:0007669"/>
    <property type="project" value="InterPro"/>
</dbReference>
<keyword evidence="4" id="KW-0342">GTP-binding</keyword>
<feature type="domain" description="OBG-type G" evidence="5">
    <location>
        <begin position="197"/>
        <end position="241"/>
    </location>
</feature>
<accession>A0A1A9Z176</accession>
<evidence type="ECO:0008006" key="9">
    <source>
        <dbReference type="Google" id="ProtNLM"/>
    </source>
</evidence>
<dbReference type="PRINTS" id="PR00326">
    <property type="entry name" value="GTP1OBG"/>
</dbReference>
<dbReference type="InterPro" id="IPR027417">
    <property type="entry name" value="P-loop_NTPase"/>
</dbReference>
<dbReference type="InterPro" id="IPR006073">
    <property type="entry name" value="GTP-bd"/>
</dbReference>
<evidence type="ECO:0000313" key="7">
    <source>
        <dbReference type="EnsemblMetazoa" id="GPAI000730-PA"/>
    </source>
</evidence>
<protein>
    <recommendedName>
        <fullName evidence="9">Obg domain-containing protein</fullName>
    </recommendedName>
</protein>
<dbReference type="GO" id="GO:0003735">
    <property type="term" value="F:structural constituent of ribosome"/>
    <property type="evidence" value="ECO:0007669"/>
    <property type="project" value="InterPro"/>
</dbReference>
<feature type="domain" description="Obg" evidence="6">
    <location>
        <begin position="36"/>
        <end position="196"/>
    </location>
</feature>
<dbReference type="STRING" id="7398.A0A1A9Z176"/>
<name>A0A1A9Z176_GLOPL</name>
<evidence type="ECO:0000259" key="6">
    <source>
        <dbReference type="PROSITE" id="PS51883"/>
    </source>
</evidence>
<sequence length="241" mass="26296">MAHKKAGGSTRNGRDSIGKRLGIKLFGGQQVYPEKVHFIDHATILVQGGKGGNGLISFRREKYIPYGGPDGGNGGDGGDVWIYANQNLHDLSTCVMQKAFIAENGKNGKKKNSAGKKGKDIIIYVPLGTKVFYIHNMHEIVLGNTTQHDEKFIVARGGKHGYGNYHFRSSVCRTPKKCTQGEPGESKTIKLSFTLSANVGLFGLPNTGRSLFMKTISRAKPKVAHYPFTTIFPYLGVIVKI</sequence>
<dbReference type="EnsemblMetazoa" id="GPAI000730-RA">
    <property type="protein sequence ID" value="GPAI000730-PA"/>
    <property type="gene ID" value="GPAI000730"/>
</dbReference>
<dbReference type="PROSITE" id="PS51710">
    <property type="entry name" value="G_OBG"/>
    <property type="match status" value="1"/>
</dbReference>
<dbReference type="InterPro" id="IPR031167">
    <property type="entry name" value="G_OBG"/>
</dbReference>
<dbReference type="SUPFAM" id="SSF52540">
    <property type="entry name" value="P-loop containing nucleoside triphosphate hydrolases"/>
    <property type="match status" value="1"/>
</dbReference>
<evidence type="ECO:0000256" key="2">
    <source>
        <dbReference type="ARBA" id="ARBA00022517"/>
    </source>
</evidence>
<dbReference type="AlphaFoldDB" id="A0A1A9Z176"/>
<dbReference type="GO" id="GO:0042254">
    <property type="term" value="P:ribosome biogenesis"/>
    <property type="evidence" value="ECO:0007669"/>
    <property type="project" value="UniProtKB-UniRule"/>
</dbReference>
<dbReference type="VEuPathDB" id="VectorBase:GPAI000730"/>
<dbReference type="PANTHER" id="PTHR11702:SF31">
    <property type="entry name" value="MITOCHONDRIAL RIBOSOME-ASSOCIATED GTPASE 2"/>
    <property type="match status" value="1"/>
</dbReference>
<dbReference type="InterPro" id="IPR001684">
    <property type="entry name" value="Ribosomal_bL27"/>
</dbReference>
<comment type="similarity">
    <text evidence="1">Belongs to the TRAFAC class OBG-HflX-like GTPase superfamily. OBG GTPase family.</text>
</comment>
<dbReference type="SUPFAM" id="SSF82051">
    <property type="entry name" value="Obg GTP-binding protein N-terminal domain"/>
    <property type="match status" value="1"/>
</dbReference>
<dbReference type="Gene3D" id="3.40.50.300">
    <property type="entry name" value="P-loop containing nucleotide triphosphate hydrolases"/>
    <property type="match status" value="1"/>
</dbReference>
<dbReference type="InterPro" id="IPR036726">
    <property type="entry name" value="GTP1_OBG_dom_sf"/>
</dbReference>
<dbReference type="PROSITE" id="PS51883">
    <property type="entry name" value="OBG"/>
    <property type="match status" value="1"/>
</dbReference>
<evidence type="ECO:0000256" key="1">
    <source>
        <dbReference type="ARBA" id="ARBA00007699"/>
    </source>
</evidence>
<dbReference type="Proteomes" id="UP000092445">
    <property type="component" value="Unassembled WGS sequence"/>
</dbReference>
<keyword evidence="8" id="KW-1185">Reference proteome</keyword>
<dbReference type="GO" id="GO:0005525">
    <property type="term" value="F:GTP binding"/>
    <property type="evidence" value="ECO:0007669"/>
    <property type="project" value="UniProtKB-KW"/>
</dbReference>
<evidence type="ECO:0000313" key="8">
    <source>
        <dbReference type="Proteomes" id="UP000092445"/>
    </source>
</evidence>
<dbReference type="Pfam" id="PF01926">
    <property type="entry name" value="MMR_HSR1"/>
    <property type="match status" value="1"/>
</dbReference>
<dbReference type="InterPro" id="IPR045086">
    <property type="entry name" value="OBG_GTPase"/>
</dbReference>
<organism evidence="7 8">
    <name type="scientific">Glossina pallidipes</name>
    <name type="common">Tsetse fly</name>
    <dbReference type="NCBI Taxonomy" id="7398"/>
    <lineage>
        <taxon>Eukaryota</taxon>
        <taxon>Metazoa</taxon>
        <taxon>Ecdysozoa</taxon>
        <taxon>Arthropoda</taxon>
        <taxon>Hexapoda</taxon>
        <taxon>Insecta</taxon>
        <taxon>Pterygota</taxon>
        <taxon>Neoptera</taxon>
        <taxon>Endopterygota</taxon>
        <taxon>Diptera</taxon>
        <taxon>Brachycera</taxon>
        <taxon>Muscomorpha</taxon>
        <taxon>Hippoboscoidea</taxon>
        <taxon>Glossinidae</taxon>
        <taxon>Glossina</taxon>
    </lineage>
</organism>
<keyword evidence="3" id="KW-0547">Nucleotide-binding</keyword>
<dbReference type="Pfam" id="PF01016">
    <property type="entry name" value="Ribosomal_L27"/>
    <property type="match status" value="1"/>
</dbReference>
<dbReference type="PIRSF" id="PIRSF002401">
    <property type="entry name" value="GTP_bd_Obg/CgtA"/>
    <property type="match status" value="1"/>
</dbReference>
<dbReference type="FunFam" id="2.70.210.12:FF:000001">
    <property type="entry name" value="GTPase Obg"/>
    <property type="match status" value="1"/>
</dbReference>
<dbReference type="SUPFAM" id="SSF110324">
    <property type="entry name" value="Ribosomal L27 protein-like"/>
    <property type="match status" value="1"/>
</dbReference>
<dbReference type="InterPro" id="IPR006169">
    <property type="entry name" value="GTP1_OBG_dom"/>
</dbReference>
<dbReference type="InterPro" id="IPR014100">
    <property type="entry name" value="GTP-bd_Obg/CgtA"/>
</dbReference>
<evidence type="ECO:0000259" key="5">
    <source>
        <dbReference type="PROSITE" id="PS51710"/>
    </source>
</evidence>
<dbReference type="Pfam" id="PF01018">
    <property type="entry name" value="GTP1_OBG"/>
    <property type="match status" value="1"/>
</dbReference>
<evidence type="ECO:0000256" key="4">
    <source>
        <dbReference type="ARBA" id="ARBA00023134"/>
    </source>
</evidence>
<reference evidence="8" key="1">
    <citation type="submission" date="2014-03" db="EMBL/GenBank/DDBJ databases">
        <authorList>
            <person name="Aksoy S."/>
            <person name="Warren W."/>
            <person name="Wilson R.K."/>
        </authorList>
    </citation>
    <scope>NUCLEOTIDE SEQUENCE [LARGE SCALE GENOMIC DNA]</scope>
    <source>
        <strain evidence="8">IAEA</strain>
    </source>
</reference>
<dbReference type="Gene3D" id="2.40.50.100">
    <property type="match status" value="1"/>
</dbReference>
<keyword evidence="2" id="KW-0690">Ribosome biogenesis</keyword>
<dbReference type="Gene3D" id="2.70.210.12">
    <property type="entry name" value="GTP1/OBG domain"/>
    <property type="match status" value="1"/>
</dbReference>
<dbReference type="GO" id="GO:0003924">
    <property type="term" value="F:GTPase activity"/>
    <property type="evidence" value="ECO:0007669"/>
    <property type="project" value="InterPro"/>
</dbReference>
<dbReference type="PANTHER" id="PTHR11702">
    <property type="entry name" value="DEVELOPMENTALLY REGULATED GTP-BINDING PROTEIN-RELATED"/>
    <property type="match status" value="1"/>
</dbReference>
<reference evidence="7" key="2">
    <citation type="submission" date="2020-05" db="UniProtKB">
        <authorList>
            <consortium name="EnsemblMetazoa"/>
        </authorList>
    </citation>
    <scope>IDENTIFICATION</scope>
    <source>
        <strain evidence="7">IAEA</strain>
    </source>
</reference>